<dbReference type="PANTHER" id="PTHR23028:SF53">
    <property type="entry name" value="ACYL_TRANSF_3 DOMAIN-CONTAINING PROTEIN"/>
    <property type="match status" value="1"/>
</dbReference>
<evidence type="ECO:0008006" key="6">
    <source>
        <dbReference type="Google" id="ProtNLM"/>
    </source>
</evidence>
<evidence type="ECO:0000259" key="3">
    <source>
        <dbReference type="Pfam" id="PF19040"/>
    </source>
</evidence>
<feature type="transmembrane region" description="Helical" evidence="1">
    <location>
        <begin position="297"/>
        <end position="315"/>
    </location>
</feature>
<feature type="transmembrane region" description="Helical" evidence="1">
    <location>
        <begin position="376"/>
        <end position="394"/>
    </location>
</feature>
<feature type="transmembrane region" description="Helical" evidence="1">
    <location>
        <begin position="426"/>
        <end position="446"/>
    </location>
</feature>
<feature type="transmembrane region" description="Helical" evidence="1">
    <location>
        <begin position="117"/>
        <end position="135"/>
    </location>
</feature>
<gene>
    <name evidence="4" type="ORF">MLPM_1213</name>
</gene>
<feature type="domain" description="SGNH" evidence="3">
    <location>
        <begin position="514"/>
        <end position="732"/>
    </location>
</feature>
<evidence type="ECO:0000313" key="4">
    <source>
        <dbReference type="EMBL" id="KJX75249.1"/>
    </source>
</evidence>
<protein>
    <recommendedName>
        <fullName evidence="6">Acyltransferase</fullName>
    </recommendedName>
</protein>
<evidence type="ECO:0000259" key="2">
    <source>
        <dbReference type="Pfam" id="PF01757"/>
    </source>
</evidence>
<feature type="transmembrane region" description="Helical" evidence="1">
    <location>
        <begin position="335"/>
        <end position="356"/>
    </location>
</feature>
<dbReference type="GO" id="GO:0009103">
    <property type="term" value="P:lipopolysaccharide biosynthetic process"/>
    <property type="evidence" value="ECO:0007669"/>
    <property type="project" value="TreeGrafter"/>
</dbReference>
<keyword evidence="1" id="KW-0472">Membrane</keyword>
<proteinExistence type="predicted"/>
<dbReference type="PANTHER" id="PTHR23028">
    <property type="entry name" value="ACETYLTRANSFERASE"/>
    <property type="match status" value="1"/>
</dbReference>
<organism evidence="4 5">
    <name type="scientific">Mycobacterium lepromatosis</name>
    <dbReference type="NCBI Taxonomy" id="480418"/>
    <lineage>
        <taxon>Bacteria</taxon>
        <taxon>Bacillati</taxon>
        <taxon>Actinomycetota</taxon>
        <taxon>Actinomycetes</taxon>
        <taxon>Mycobacteriales</taxon>
        <taxon>Mycobacteriaceae</taxon>
        <taxon>Mycobacterium</taxon>
    </lineage>
</organism>
<feature type="domain" description="Acyltransferase 3" evidence="2">
    <location>
        <begin position="51"/>
        <end position="390"/>
    </location>
</feature>
<evidence type="ECO:0000313" key="5">
    <source>
        <dbReference type="Proteomes" id="UP000053699"/>
    </source>
</evidence>
<feature type="transmembrane region" description="Helical" evidence="1">
    <location>
        <begin position="246"/>
        <end position="263"/>
    </location>
</feature>
<keyword evidence="5" id="KW-1185">Reference proteome</keyword>
<dbReference type="EMBL" id="JRPY01000048">
    <property type="protein sequence ID" value="KJX75249.1"/>
    <property type="molecule type" value="Genomic_DNA"/>
</dbReference>
<dbReference type="InterPro" id="IPR002656">
    <property type="entry name" value="Acyl_transf_3_dom"/>
</dbReference>
<feature type="transmembrane region" description="Helical" evidence="1">
    <location>
        <begin position="55"/>
        <end position="71"/>
    </location>
</feature>
<name>A0A0F4ER44_9MYCO</name>
<comment type="caution">
    <text evidence="4">The sequence shown here is derived from an EMBL/GenBank/DDBJ whole genome shotgun (WGS) entry which is preliminary data.</text>
</comment>
<keyword evidence="1" id="KW-0812">Transmembrane</keyword>
<evidence type="ECO:0000256" key="1">
    <source>
        <dbReference type="SAM" id="Phobius"/>
    </source>
</evidence>
<dbReference type="Pfam" id="PF01757">
    <property type="entry name" value="Acyl_transf_3"/>
    <property type="match status" value="1"/>
</dbReference>
<dbReference type="Pfam" id="PF19040">
    <property type="entry name" value="SGNH"/>
    <property type="match status" value="1"/>
</dbReference>
<accession>A0A0F4ER44</accession>
<dbReference type="STRING" id="480418.GCA_000975265_01270"/>
<feature type="transmembrane region" description="Helical" evidence="1">
    <location>
        <begin position="216"/>
        <end position="234"/>
    </location>
</feature>
<dbReference type="PATRIC" id="fig|480418.6.peg.2454"/>
<dbReference type="AlphaFoldDB" id="A0A0F4ER44"/>
<dbReference type="GO" id="GO:0016747">
    <property type="term" value="F:acyltransferase activity, transferring groups other than amino-acyl groups"/>
    <property type="evidence" value="ECO:0007669"/>
    <property type="project" value="InterPro"/>
</dbReference>
<feature type="transmembrane region" description="Helical" evidence="1">
    <location>
        <begin position="185"/>
        <end position="204"/>
    </location>
</feature>
<dbReference type="InterPro" id="IPR043968">
    <property type="entry name" value="SGNH"/>
</dbReference>
<reference evidence="4 5" key="1">
    <citation type="journal article" date="2015" name="Proc. Natl. Acad. Sci. U.S.A.">
        <title>Insight into the evolution and origin of leprosy bacilli from the genome sequence of Mycobacterium lepromatosis.</title>
        <authorList>
            <person name="Singh P."/>
            <person name="Benjak A."/>
            <person name="Schuenemann V.J."/>
            <person name="Herbig A."/>
            <person name="Avanzi C."/>
            <person name="Busso P."/>
            <person name="Nieselt K."/>
            <person name="Krause J."/>
            <person name="Vera-Cabrera L."/>
            <person name="Cole S.T."/>
        </authorList>
    </citation>
    <scope>NUCLEOTIDE SEQUENCE [LARGE SCALE GENOMIC DNA]</scope>
    <source>
        <strain evidence="4 5">Mx1-22A</strain>
    </source>
</reference>
<feature type="transmembrane region" description="Helical" evidence="1">
    <location>
        <begin position="77"/>
        <end position="97"/>
    </location>
</feature>
<dbReference type="InterPro" id="IPR050879">
    <property type="entry name" value="Acyltransferase_3"/>
</dbReference>
<dbReference type="GO" id="GO:0016020">
    <property type="term" value="C:membrane"/>
    <property type="evidence" value="ECO:0007669"/>
    <property type="project" value="TreeGrafter"/>
</dbReference>
<dbReference type="Proteomes" id="UP000053699">
    <property type="component" value="Unassembled WGS sequence"/>
</dbReference>
<sequence>MPQSALRNRWRSSVNWRSIMQTLSPPSLPVATAKPVPPRARAAVLTKFYRHDLDGLRGIAIALVAIFHVWFGRPSGGVDVLLALSGFFFGGKILRAVLNPVSSLSPIAEVIRLVRRLLPALVVVLTGCALLTVVVQPQTRWEIFADQSLASLGYYQNWELIGTESSYLRAGEAVSPLQHIWSMSVQGQFDIAFLLLVAGCAYLFRRPLGAQLRIMFVVLLGVLMTASFIYATFAHQANQTTAYYNSFARAWELLLGALVGAAVPYIRWPAWLRTAVATVALAAILSCGVLINGVKEFPGPWALVPVGAAMLMILAGANRQSRPGPSASMPLPNRLLATAPLMALGAMAYTLYLWHWPLLIFWLSYTGHHHANFVEGAALLLVSGLLAYLTTRLIENPLRYRTLANTEYSSPTRTASWQLRLRRPTIALGSIVVLLGFALTATSFTWRQHVIVLRATGKELSTLNAQDYPGARALTAHARVPTLPMRPTVLEIKDDLPASTRDGCISDFVTPAVVNCTYGDASANRTIALAGGSHAEHWLPALDLLGQLHHFKVVTYLKMGCPLSTEHVPLIMGNNAPYPQCREWVQATMTKLLSDRPDYVFTTSTRPWNIKPGDVMPATYLGIWQALSNNNIPVLAMRDTPWLVKNGQPSNPADCLAKGGNAVSCGIKRSDVLADRNPTLNFVVQFSLLKPLDMSDAICRPDICRAVEGNVLIYHGTHHLSPTYVRTLADELGRQIAENTGWW</sequence>
<keyword evidence="1" id="KW-1133">Transmembrane helix</keyword>
<feature type="transmembrane region" description="Helical" evidence="1">
    <location>
        <begin position="270"/>
        <end position="291"/>
    </location>
</feature>